<gene>
    <name evidence="1" type="primary">ORF-111</name>
</gene>
<sequence length="124" mass="13834">MADNSKIDVVNQGVDVDEITINIADTYKCVVMKCVIFKDATYCINCASKFTAEDLSNVILKSNHQLFSISHGFDTPDLDGQTRCSVCEAWLFKLYDSTKCDECFNTVLSLFNHGLNNGYVILSN</sequence>
<dbReference type="RefSeq" id="YP_249715.1">
    <property type="nucleotide sequence ID" value="NC_007151.1"/>
</dbReference>
<dbReference type="EMBL" id="JX560540">
    <property type="protein sequence ID" value="AGE61517.1"/>
    <property type="molecule type" value="Genomic_DNA"/>
</dbReference>
<proteinExistence type="predicted"/>
<protein>
    <submittedName>
        <fullName evidence="1">ORF-111 peptide</fullName>
    </submittedName>
</protein>
<name>Q4KSW9_9ABAC</name>
<evidence type="ECO:0000313" key="2">
    <source>
        <dbReference type="EMBL" id="AGE61370.1"/>
    </source>
</evidence>
<dbReference type="EMBL" id="JX560539">
    <property type="protein sequence ID" value="AGE61370.1"/>
    <property type="molecule type" value="Genomic_DNA"/>
</dbReference>
<reference evidence="1 4" key="1">
    <citation type="journal article" date="2004" name="Virology">
        <title>Identification and characterization of a DNA photolyase-containing baculovirus from Chrysodeixis chalcites.</title>
        <authorList>
            <person name="van Oers M.M."/>
            <person name="Herniou E.A."/>
            <person name="Usmany M."/>
            <person name="Messelink G.J."/>
            <person name="Vlak J.M."/>
        </authorList>
    </citation>
    <scope>NUCLEOTIDE SEQUENCE [LARGE SCALE GENOMIC DNA]</scope>
</reference>
<dbReference type="EMBL" id="AY864330">
    <property type="protein sequence ID" value="AAY84042.1"/>
    <property type="molecule type" value="Genomic_DNA"/>
</dbReference>
<dbReference type="EMBL" id="JX560541">
    <property type="protein sequence ID" value="AGE61671.1"/>
    <property type="molecule type" value="Genomic_DNA"/>
</dbReference>
<keyword evidence="4" id="KW-1185">Reference proteome</keyword>
<dbReference type="GeneID" id="3431562"/>
<evidence type="ECO:0000313" key="3">
    <source>
        <dbReference type="EMBL" id="AGE61671.1"/>
    </source>
</evidence>
<evidence type="ECO:0000313" key="1">
    <source>
        <dbReference type="EMBL" id="AAY84042.1"/>
    </source>
</evidence>
<reference evidence="2" key="4">
    <citation type="journal article" date="2013" name="Genome Announc.">
        <title>Complete Genome Sequences of Five Chrysodeixis chalcites Nucleopolyhedrovirus Genotypes from a Canary Islands Isolate.</title>
        <authorList>
            <person name="Bernal A."/>
            <person name="Williams T."/>
            <person name="Munoz D."/>
            <person name="Caballero P."/>
            <person name="Simon O."/>
        </authorList>
    </citation>
    <scope>NUCLEOTIDE SEQUENCE</scope>
    <source>
        <strain evidence="2">TF1</strain>
    </source>
</reference>
<reference evidence="1 4" key="2">
    <citation type="journal article" date="2005" name="J. Gen. Virol.">
        <title>Genome sequence of Chrysodeixis chalcites nucleopolyhedrovirus, a baculovirus with two DNA photolyase genes.</title>
        <authorList>
            <person name="van Oers M.M."/>
            <person name="Abma-Henkens M.H."/>
            <person name="Herniou E.A."/>
            <person name="de Groot J.C."/>
            <person name="Peters S."/>
            <person name="Vlak J.M."/>
        </authorList>
    </citation>
    <scope>NUCLEOTIDE SEQUENCE [LARGE SCALE GENOMIC DNA]</scope>
</reference>
<dbReference type="Proteomes" id="UP000202309">
    <property type="component" value="Segment"/>
</dbReference>
<dbReference type="OrthoDB" id="21689at10239"/>
<organism evidence="1 4">
    <name type="scientific">Chrysodeixis chalcites nucleopolyhedrovirus</name>
    <dbReference type="NCBI Taxonomy" id="320432"/>
    <lineage>
        <taxon>Viruses</taxon>
        <taxon>Viruses incertae sedis</taxon>
        <taxon>Naldaviricetes</taxon>
        <taxon>Lefavirales</taxon>
        <taxon>Baculoviridae</taxon>
        <taxon>Alphabaculovirus</taxon>
        <taxon>Alphabaculovirus chrychalcites</taxon>
    </lineage>
</organism>
<dbReference type="KEGG" id="vg:3431562"/>
<accession>Q4KSW9</accession>
<reference evidence="3" key="3">
    <citation type="submission" date="2012-08" db="EMBL/GenBank/DDBJ databases">
        <title>Sequences comparision among Chrysodeixis chalcites nucleopolyhedrovirus genotypes from a field strain of the Canary Islands.</title>
        <authorList>
            <person name="Bernal A."/>
            <person name="Simon O."/>
            <person name="Palma L."/>
            <person name="Williams T."/>
            <person name="Caballero P."/>
        </authorList>
    </citation>
    <scope>NUCLEOTIDE SEQUENCE</scope>
    <source>
        <strain evidence="3">TF1</strain>
    </source>
</reference>
<evidence type="ECO:0000313" key="4">
    <source>
        <dbReference type="Proteomes" id="UP000202309"/>
    </source>
</evidence>